<dbReference type="Proteomes" id="UP000887565">
    <property type="component" value="Unplaced"/>
</dbReference>
<protein>
    <submittedName>
        <fullName evidence="3">Serine-threonine/tyrosine-protein kinase catalytic domain-containing protein</fullName>
    </submittedName>
</protein>
<evidence type="ECO:0000313" key="2">
    <source>
        <dbReference type="Proteomes" id="UP000887565"/>
    </source>
</evidence>
<evidence type="ECO:0000256" key="1">
    <source>
        <dbReference type="SAM" id="MobiDB-lite"/>
    </source>
</evidence>
<sequence>MDNDKDNYSLMLRCWHHEPAIRPDFGRLVSILGETLQQRSFDPFAPFATVDFELYFTPVLFMDHHLHQITNALGSTSNNRTTNHHHPAQFVNGQSTFVR</sequence>
<evidence type="ECO:0000313" key="3">
    <source>
        <dbReference type="WBParaSite" id="nRc.2.0.1.t08631-RA"/>
    </source>
</evidence>
<dbReference type="WBParaSite" id="nRc.2.0.1.t08631-RA">
    <property type="protein sequence ID" value="nRc.2.0.1.t08631-RA"/>
    <property type="gene ID" value="nRc.2.0.1.g08631"/>
</dbReference>
<name>A0A915I4F3_ROMCU</name>
<keyword evidence="2" id="KW-1185">Reference proteome</keyword>
<accession>A0A915I4F3</accession>
<organism evidence="2 3">
    <name type="scientific">Romanomermis culicivorax</name>
    <name type="common">Nematode worm</name>
    <dbReference type="NCBI Taxonomy" id="13658"/>
    <lineage>
        <taxon>Eukaryota</taxon>
        <taxon>Metazoa</taxon>
        <taxon>Ecdysozoa</taxon>
        <taxon>Nematoda</taxon>
        <taxon>Enoplea</taxon>
        <taxon>Dorylaimia</taxon>
        <taxon>Mermithida</taxon>
        <taxon>Mermithoidea</taxon>
        <taxon>Mermithidae</taxon>
        <taxon>Romanomermis</taxon>
    </lineage>
</organism>
<reference evidence="3" key="1">
    <citation type="submission" date="2022-11" db="UniProtKB">
        <authorList>
            <consortium name="WormBaseParasite"/>
        </authorList>
    </citation>
    <scope>IDENTIFICATION</scope>
</reference>
<feature type="region of interest" description="Disordered" evidence="1">
    <location>
        <begin position="78"/>
        <end position="99"/>
    </location>
</feature>
<dbReference type="AlphaFoldDB" id="A0A915I4F3"/>
<proteinExistence type="predicted"/>